<protein>
    <recommendedName>
        <fullName evidence="3">Cas12f1-like TNB domain-containing protein</fullName>
    </recommendedName>
</protein>
<evidence type="ECO:0000313" key="4">
    <source>
        <dbReference type="EMBL" id="PWU47610.1"/>
    </source>
</evidence>
<evidence type="ECO:0000256" key="1">
    <source>
        <dbReference type="ARBA" id="ARBA00023125"/>
    </source>
</evidence>
<organism evidence="4 5">
    <name type="scientific">Micromonospora globispora</name>
    <dbReference type="NCBI Taxonomy" id="1450148"/>
    <lineage>
        <taxon>Bacteria</taxon>
        <taxon>Bacillati</taxon>
        <taxon>Actinomycetota</taxon>
        <taxon>Actinomycetes</taxon>
        <taxon>Micromonosporales</taxon>
        <taxon>Micromonosporaceae</taxon>
        <taxon>Micromonospora</taxon>
    </lineage>
</organism>
<dbReference type="AlphaFoldDB" id="A0A317K4P2"/>
<dbReference type="NCBIfam" id="NF040570">
    <property type="entry name" value="guided_TnpB"/>
    <property type="match status" value="1"/>
</dbReference>
<accession>A0A317K4P2</accession>
<reference evidence="5" key="1">
    <citation type="submission" date="2018-05" db="EMBL/GenBank/DDBJ databases">
        <title>Micromonospora globispora sp. nov. and Micromonospora rugosa sp. nov., isolated from marine sediment.</title>
        <authorList>
            <person name="Carro L."/>
            <person name="Aysel V."/>
            <person name="Cetin D."/>
            <person name="Igual J.M."/>
            <person name="Klenk H.-P."/>
            <person name="Trujillo M.E."/>
            <person name="Sahin N."/>
        </authorList>
    </citation>
    <scope>NUCLEOTIDE SEQUENCE [LARGE SCALE GENOMIC DNA]</scope>
    <source>
        <strain evidence="5">S2904</strain>
    </source>
</reference>
<feature type="region of interest" description="Disordered" evidence="2">
    <location>
        <begin position="244"/>
        <end position="296"/>
    </location>
</feature>
<dbReference type="InterPro" id="IPR010095">
    <property type="entry name" value="Cas12f1-like_TNB"/>
</dbReference>
<comment type="caution">
    <text evidence="4">The sequence shown here is derived from an EMBL/GenBank/DDBJ whole genome shotgun (WGS) entry which is preliminary data.</text>
</comment>
<evidence type="ECO:0000256" key="2">
    <source>
        <dbReference type="SAM" id="MobiDB-lite"/>
    </source>
</evidence>
<feature type="compositionally biased region" description="Polar residues" evidence="2">
    <location>
        <begin position="475"/>
        <end position="489"/>
    </location>
</feature>
<keyword evidence="5" id="KW-1185">Reference proteome</keyword>
<keyword evidence="1" id="KW-0238">DNA-binding</keyword>
<gene>
    <name evidence="4" type="ORF">DLJ46_14115</name>
</gene>
<dbReference type="Proteomes" id="UP000245683">
    <property type="component" value="Unassembled WGS sequence"/>
</dbReference>
<evidence type="ECO:0000259" key="3">
    <source>
        <dbReference type="Pfam" id="PF07282"/>
    </source>
</evidence>
<evidence type="ECO:0000313" key="5">
    <source>
        <dbReference type="Proteomes" id="UP000245683"/>
    </source>
</evidence>
<dbReference type="Pfam" id="PF07282">
    <property type="entry name" value="Cas12f1-like_TNB"/>
    <property type="match status" value="1"/>
</dbReference>
<dbReference type="EMBL" id="QGSV01000182">
    <property type="protein sequence ID" value="PWU47610.1"/>
    <property type="molecule type" value="Genomic_DNA"/>
</dbReference>
<name>A0A317K4P2_9ACTN</name>
<feature type="domain" description="Cas12f1-like TNB" evidence="3">
    <location>
        <begin position="368"/>
        <end position="425"/>
    </location>
</feature>
<proteinExistence type="predicted"/>
<sequence length="489" mass="54833">MGRSDEHGKRPASVTRVAYSVRLNPGKYAALLEQARRLGRVRSEVWQRYGSTSGVGSGLRDRQVRDRWLADGTHVRFGVLANAWKETVRDAMADIAGNLASAKVEVRRAIFRRRGDPAERRRMLTALKADRWAGDPFLARQMRKHWKRGRNRTHDQIVVRSDKHNIVADGRGRLWLAVPGLERRRMVRIPLSTTVAPAGTLRLILRGGRVEVHYQIDASQMRSSQRPCGDRTIGVDKGYTEALIDSDGGHHGSRLGQLLSSESDRLKERNRRRAKLRSIANTAAGRGDHAKAHRIKANNLGTVKRDRQAARHRATVRTEIFTAVHRVVDKAATVVAEDLTRSFAGRKTLGKNMNRRLAGWTKGVTAEALRNVSERRGSALVHVNAAYTSQACHRCGRLGRRNGDRLHCTSCGVVWQADVNAAINILHRAGDPNIALHTPHHRVKQILRDRTDRHRTRLPVQDSSPATAERRANHPNRSAMSTLGSRRQP</sequence>
<dbReference type="OrthoDB" id="501880at2"/>
<dbReference type="GO" id="GO:0003677">
    <property type="term" value="F:DNA binding"/>
    <property type="evidence" value="ECO:0007669"/>
    <property type="project" value="UniProtKB-KW"/>
</dbReference>
<feature type="region of interest" description="Disordered" evidence="2">
    <location>
        <begin position="450"/>
        <end position="489"/>
    </location>
</feature>